<evidence type="ECO:0000256" key="16">
    <source>
        <dbReference type="ARBA" id="ARBA00023319"/>
    </source>
</evidence>
<evidence type="ECO:0000256" key="3">
    <source>
        <dbReference type="ARBA" id="ARBA00022473"/>
    </source>
</evidence>
<dbReference type="RefSeq" id="XP_018089051.1">
    <property type="nucleotide sequence ID" value="XM_018233562.2"/>
</dbReference>
<keyword evidence="4" id="KW-1003">Cell membrane</keyword>
<keyword evidence="16" id="KW-0393">Immunoglobulin domain</keyword>
<keyword evidence="14 19" id="KW-1015">Disulfide bond</keyword>
<dbReference type="Pfam" id="PF01437">
    <property type="entry name" value="PSI"/>
    <property type="match status" value="1"/>
</dbReference>
<evidence type="ECO:0000256" key="21">
    <source>
        <dbReference type="SAM" id="SignalP"/>
    </source>
</evidence>
<dbReference type="GO" id="GO:0002250">
    <property type="term" value="P:adaptive immune response"/>
    <property type="evidence" value="ECO:0007669"/>
    <property type="project" value="UniProtKB-KW"/>
</dbReference>
<evidence type="ECO:0000256" key="10">
    <source>
        <dbReference type="ARBA" id="ARBA00022902"/>
    </source>
</evidence>
<keyword evidence="8" id="KW-0221">Differentiation</keyword>
<evidence type="ECO:0000256" key="2">
    <source>
        <dbReference type="ARBA" id="ARBA00009492"/>
    </source>
</evidence>
<sequence>MSTCLWLILTLLPCVTSDLVPRITFRHGDPSRNLHNYSLNNVYNYDQLLLSPDEKTLYVGARDNVLSLLVGPGTIKLLHQAPWPANDTSIINCVNKAKSNKTECFNFIRILVPVNESHLYTCGTNAFNPACTYIELDHFTVPKNSNGTIITMDGRGQSPFDPRHNHTSIIVDGELYTGTTYNFQGNDPVILRNLGTKVSLKTEGSFGWLNSDAMFVGSFNPQGSSPDSKVYFFFDETVREYDFFEKMTVARVARVCKNDIGGEKVLQKKWTTFLKARLSCSLNNHLPFNILHHVALHNDPNPKHSIFYGVFSTQWQVGGRRSSAVCVFTLDQIEDVFNGAYKEQNKEHLKWTRYMGKISDPRPGSCSGNKFSDSDLNFMKEHFLMDKEVSPYGSEPVLVKQNVQYTRIALDSVQSVSGLNYTVMFLGTDKGFLHKAVLLSDARGSHIIEEIEVLSPEEPLENMILAANEGVLYIGYSAGVLQVPLANCSVYRSCFDCILARDPYCAWDGVTQRCRSVGENKGESWLQDIETGNPNTSCFRAGTPRVTRPPSAPIKENYSSCYNSILELKCPHRSALASYSWKTPDLLTPEMQMVSGEDTRVIIVRDDTAGLYECWATENGYRYEVAHYWLTAVGCPGNRLSGVSPNIAERDYYNQFVVVTVLLVLTLLACVGLALYSLRDKIKARSKVQGCSTPETMKLSDSRSQEKKPLNGLCDGDRPCCVPLGRSTGKMDIENNSVAISS</sequence>
<keyword evidence="6 20" id="KW-0812">Transmembrane</keyword>
<dbReference type="SUPFAM" id="SSF103575">
    <property type="entry name" value="Plexin repeat"/>
    <property type="match status" value="1"/>
</dbReference>
<dbReference type="FunFam" id="3.30.1680.10:FF:000019">
    <property type="entry name" value="Semaphorin 4A"/>
    <property type="match status" value="1"/>
</dbReference>
<dbReference type="GeneID" id="108700408"/>
<proteinExistence type="inferred from homology"/>
<dbReference type="GO" id="GO:0007411">
    <property type="term" value="P:axon guidance"/>
    <property type="evidence" value="ECO:0000318"/>
    <property type="project" value="GO_Central"/>
</dbReference>
<comment type="similarity">
    <text evidence="2">Belongs to the semaphorin family.</text>
</comment>
<dbReference type="GO" id="GO:0045499">
    <property type="term" value="F:chemorepellent activity"/>
    <property type="evidence" value="ECO:0000318"/>
    <property type="project" value="GO_Central"/>
</dbReference>
<evidence type="ECO:0000256" key="8">
    <source>
        <dbReference type="ARBA" id="ARBA00022782"/>
    </source>
</evidence>
<evidence type="ECO:0000256" key="12">
    <source>
        <dbReference type="ARBA" id="ARBA00023130"/>
    </source>
</evidence>
<dbReference type="InterPro" id="IPR015943">
    <property type="entry name" value="WD40/YVTN_repeat-like_dom_sf"/>
</dbReference>
<dbReference type="PaxDb" id="8355-A0A1L8F511"/>
<dbReference type="SUPFAM" id="SSF101912">
    <property type="entry name" value="Sema domain"/>
    <property type="match status" value="1"/>
</dbReference>
<evidence type="ECO:0000256" key="13">
    <source>
        <dbReference type="ARBA" id="ARBA00023136"/>
    </source>
</evidence>
<feature type="transmembrane region" description="Helical" evidence="20">
    <location>
        <begin position="656"/>
        <end position="678"/>
    </location>
</feature>
<organism evidence="23 26">
    <name type="scientific">Xenopus laevis</name>
    <name type="common">African clawed frog</name>
    <dbReference type="NCBI Taxonomy" id="8355"/>
    <lineage>
        <taxon>Eukaryota</taxon>
        <taxon>Metazoa</taxon>
        <taxon>Chordata</taxon>
        <taxon>Craniata</taxon>
        <taxon>Vertebrata</taxon>
        <taxon>Euteleostomi</taxon>
        <taxon>Amphibia</taxon>
        <taxon>Batrachia</taxon>
        <taxon>Anura</taxon>
        <taxon>Pipoidea</taxon>
        <taxon>Pipidae</taxon>
        <taxon>Xenopodinae</taxon>
        <taxon>Xenopus</taxon>
        <taxon>Xenopus</taxon>
    </lineage>
</organism>
<dbReference type="Proteomes" id="UP000186698">
    <property type="component" value="Chromosome 8S"/>
</dbReference>
<feature type="signal peptide" evidence="21">
    <location>
        <begin position="1"/>
        <end position="17"/>
    </location>
</feature>
<dbReference type="STRING" id="8355.A0A1L8F511"/>
<dbReference type="Xenbase" id="XB-GENE-17336432">
    <property type="gene designation" value="sema4a.S"/>
</dbReference>
<dbReference type="RefSeq" id="XP_041430494.1">
    <property type="nucleotide sequence ID" value="XM_041574560.1"/>
</dbReference>
<dbReference type="PANTHER" id="PTHR11036">
    <property type="entry name" value="SEMAPHORIN"/>
    <property type="match status" value="1"/>
</dbReference>
<dbReference type="InterPro" id="IPR013783">
    <property type="entry name" value="Ig-like_fold"/>
</dbReference>
<keyword evidence="3" id="KW-0217">Developmental protein</keyword>
<evidence type="ECO:0000256" key="1">
    <source>
        <dbReference type="ARBA" id="ARBA00004251"/>
    </source>
</evidence>
<reference evidence="24 25" key="1">
    <citation type="submission" date="2025-04" db="UniProtKB">
        <authorList>
            <consortium name="RefSeq"/>
        </authorList>
    </citation>
    <scope>IDENTIFICATION</scope>
    <source>
        <strain evidence="24 25">J_2021</strain>
        <tissue evidence="24 25">Erythrocytes</tissue>
    </source>
</reference>
<comment type="subcellular location">
    <subcellularLocation>
        <location evidence="1">Cell membrane</location>
        <topology evidence="1">Single-pass type I membrane protein</topology>
    </subcellularLocation>
</comment>
<dbReference type="Pfam" id="PF01403">
    <property type="entry name" value="Sema"/>
    <property type="match status" value="1"/>
</dbReference>
<keyword evidence="9" id="KW-0391">Immunity</keyword>
<keyword evidence="23" id="KW-1185">Reference proteome</keyword>
<dbReference type="GO" id="GO:0001525">
    <property type="term" value="P:angiogenesis"/>
    <property type="evidence" value="ECO:0007669"/>
    <property type="project" value="UniProtKB-KW"/>
</dbReference>
<evidence type="ECO:0000313" key="27">
    <source>
        <dbReference type="Xenbase" id="XB-GENE-17336432"/>
    </source>
</evidence>
<accession>A0A1L8F511</accession>
<gene>
    <name evidence="24 25 26 27" type="primary">sema4a.S</name>
</gene>
<dbReference type="InterPro" id="IPR027231">
    <property type="entry name" value="Semaphorin"/>
</dbReference>
<evidence type="ECO:0000256" key="14">
    <source>
        <dbReference type="ARBA" id="ARBA00023157"/>
    </source>
</evidence>
<dbReference type="GO" id="GO:0071526">
    <property type="term" value="P:semaphorin-plexin signaling pathway"/>
    <property type="evidence" value="ECO:0000318"/>
    <property type="project" value="GO_Central"/>
</dbReference>
<evidence type="ECO:0000256" key="15">
    <source>
        <dbReference type="ARBA" id="ARBA00023180"/>
    </source>
</evidence>
<feature type="chain" id="PRO_5044562266" description="Semaphorin-4A" evidence="21">
    <location>
        <begin position="18"/>
        <end position="742"/>
    </location>
</feature>
<dbReference type="InterPro" id="IPR001627">
    <property type="entry name" value="Semap_dom"/>
</dbReference>
<dbReference type="InterPro" id="IPR002165">
    <property type="entry name" value="Plexin_repeat"/>
</dbReference>
<keyword evidence="7 21" id="KW-0732">Signal</keyword>
<name>A0A1L8F511_XENLA</name>
<dbReference type="AlphaFoldDB" id="A0A1L8F511"/>
<keyword evidence="13 20" id="KW-0472">Membrane</keyword>
<evidence type="ECO:0000256" key="9">
    <source>
        <dbReference type="ARBA" id="ARBA00022859"/>
    </source>
</evidence>
<dbReference type="AGR" id="Xenbase:XB-GENE-17336432"/>
<dbReference type="Gene3D" id="2.130.10.10">
    <property type="entry name" value="YVTN repeat-like/Quinoprotein amine dehydrogenase"/>
    <property type="match status" value="1"/>
</dbReference>
<keyword evidence="11 20" id="KW-1133">Transmembrane helix</keyword>
<feature type="disulfide bond" evidence="19">
    <location>
        <begin position="93"/>
        <end position="104"/>
    </location>
</feature>
<evidence type="ECO:0000313" key="26">
    <source>
        <dbReference type="RefSeq" id="XP_041430494.1"/>
    </source>
</evidence>
<dbReference type="SMART" id="SM00423">
    <property type="entry name" value="PSI"/>
    <property type="match status" value="1"/>
</dbReference>
<keyword evidence="15" id="KW-0325">Glycoprotein</keyword>
<feature type="disulfide bond" evidence="19">
    <location>
        <begin position="122"/>
        <end position="131"/>
    </location>
</feature>
<dbReference type="OMA" id="CYNSILE"/>
<keyword evidence="10" id="KW-0524">Neurogenesis</keyword>
<comment type="function">
    <text evidence="17">Cell surface receptor for PLXNB1, PLXNB2, PLXNB3 and PLXND1 that plays an important role in cell-cell signaling. Regulates glutamatergic and GABAergic synapse development. Promotes the development of inhibitory synapses in a PLXNB1-dependent manner and promotes the development of excitatory synapses in a PLXNB2-dependent manner. Plays a role in priming antigen-specific T-cells, promotes differentiation of Th1 T-helper cells, and thereby contributes to adaptive immunity. Promotes phosphorylation of TIMD2. Inhibits angiogenesis. Promotes axon growth cone collapse. Inhibits axonal extension by providing local signals to specify territories inaccessible for growing axons.</text>
</comment>
<evidence type="ECO:0000256" key="20">
    <source>
        <dbReference type="SAM" id="Phobius"/>
    </source>
</evidence>
<dbReference type="Bgee" id="108700408">
    <property type="expression patterns" value="Expressed in camera-type eye and 18 other cell types or tissues"/>
</dbReference>
<feature type="domain" description="Sema" evidence="22">
    <location>
        <begin position="22"/>
        <end position="485"/>
    </location>
</feature>
<evidence type="ECO:0000256" key="6">
    <source>
        <dbReference type="ARBA" id="ARBA00022692"/>
    </source>
</evidence>
<dbReference type="GO" id="GO:0050919">
    <property type="term" value="P:negative chemotaxis"/>
    <property type="evidence" value="ECO:0000318"/>
    <property type="project" value="GO_Central"/>
</dbReference>
<keyword evidence="5" id="KW-0037">Angiogenesis</keyword>
<protein>
    <recommendedName>
        <fullName evidence="18">Semaphorin-4A</fullName>
    </recommendedName>
</protein>
<dbReference type="GO" id="GO:0038191">
    <property type="term" value="F:neuropilin binding"/>
    <property type="evidence" value="ECO:0000318"/>
    <property type="project" value="GO_Central"/>
</dbReference>
<evidence type="ECO:0000313" key="25">
    <source>
        <dbReference type="RefSeq" id="XP_018089051.1"/>
    </source>
</evidence>
<evidence type="ECO:0000256" key="4">
    <source>
        <dbReference type="ARBA" id="ARBA00022475"/>
    </source>
</evidence>
<feature type="disulfide bond" evidence="19">
    <location>
        <begin position="256"/>
        <end position="366"/>
    </location>
</feature>
<evidence type="ECO:0000313" key="24">
    <source>
        <dbReference type="RefSeq" id="XP_018089050.1"/>
    </source>
</evidence>
<dbReference type="Gene3D" id="2.60.40.10">
    <property type="entry name" value="Immunoglobulins"/>
    <property type="match status" value="1"/>
</dbReference>
<keyword evidence="12" id="KW-1064">Adaptive immunity</keyword>
<dbReference type="RefSeq" id="XP_018089050.1">
    <property type="nucleotide sequence ID" value="XM_018233561.2"/>
</dbReference>
<dbReference type="GO" id="GO:0030335">
    <property type="term" value="P:positive regulation of cell migration"/>
    <property type="evidence" value="ECO:0000318"/>
    <property type="project" value="GO_Central"/>
</dbReference>
<evidence type="ECO:0000259" key="22">
    <source>
        <dbReference type="PROSITE" id="PS51004"/>
    </source>
</evidence>
<dbReference type="GO" id="GO:0001755">
    <property type="term" value="P:neural crest cell migration"/>
    <property type="evidence" value="ECO:0000318"/>
    <property type="project" value="GO_Central"/>
</dbReference>
<feature type="disulfide bond" evidence="19">
    <location>
        <begin position="280"/>
        <end position="326"/>
    </location>
</feature>
<dbReference type="SMART" id="SM00630">
    <property type="entry name" value="Sema"/>
    <property type="match status" value="1"/>
</dbReference>
<dbReference type="Gene3D" id="3.30.1680.10">
    <property type="entry name" value="ligand-binding face of the semaphorins, domain 2"/>
    <property type="match status" value="1"/>
</dbReference>
<evidence type="ECO:0000256" key="19">
    <source>
        <dbReference type="PROSITE-ProRule" id="PRU00352"/>
    </source>
</evidence>
<dbReference type="InterPro" id="IPR016201">
    <property type="entry name" value="PSI"/>
</dbReference>
<dbReference type="CTD" id="108700408"/>
<evidence type="ECO:0000256" key="5">
    <source>
        <dbReference type="ARBA" id="ARBA00022657"/>
    </source>
</evidence>
<dbReference type="FunFam" id="2.130.10.10:FF:000257">
    <property type="entry name" value="semaphorin-4A isoform X2"/>
    <property type="match status" value="1"/>
</dbReference>
<evidence type="ECO:0000256" key="17">
    <source>
        <dbReference type="ARBA" id="ARBA00054792"/>
    </source>
</evidence>
<evidence type="ECO:0000256" key="7">
    <source>
        <dbReference type="ARBA" id="ARBA00022729"/>
    </source>
</evidence>
<dbReference type="GO" id="GO:0030215">
    <property type="term" value="F:semaphorin receptor binding"/>
    <property type="evidence" value="ECO:0000318"/>
    <property type="project" value="GO_Central"/>
</dbReference>
<dbReference type="InterPro" id="IPR036352">
    <property type="entry name" value="Semap_dom_sf"/>
</dbReference>
<dbReference type="KEGG" id="xla:108700408"/>
<evidence type="ECO:0000256" key="18">
    <source>
        <dbReference type="ARBA" id="ARBA00074131"/>
    </source>
</evidence>
<dbReference type="PANTHER" id="PTHR11036:SF15">
    <property type="entry name" value="SEMAPHORIN-4A"/>
    <property type="match status" value="1"/>
</dbReference>
<evidence type="ECO:0000313" key="23">
    <source>
        <dbReference type="Proteomes" id="UP000186698"/>
    </source>
</evidence>
<evidence type="ECO:0000256" key="11">
    <source>
        <dbReference type="ARBA" id="ARBA00022989"/>
    </source>
</evidence>
<dbReference type="PROSITE" id="PS51004">
    <property type="entry name" value="SEMA"/>
    <property type="match status" value="1"/>
</dbReference>
<dbReference type="OrthoDB" id="9988752at2759"/>
<dbReference type="GO" id="GO:0005886">
    <property type="term" value="C:plasma membrane"/>
    <property type="evidence" value="ECO:0000318"/>
    <property type="project" value="GO_Central"/>
</dbReference>